<sequence length="109" mass="13113">MMTKEQWNGRWVDDYLDLYNFAGAIGDRAWQAEIVEELRQKDAAYDETVRERTKEQLWLQFNAINYKMMELFALMRQTGSTEEESAIRDLIWQLKLQRMDLAKQIKELC</sequence>
<gene>
    <name evidence="1" type="ORF">I8J29_19990</name>
</gene>
<evidence type="ECO:0000313" key="1">
    <source>
        <dbReference type="EMBL" id="MBO7746499.1"/>
    </source>
</evidence>
<keyword evidence="2" id="KW-1185">Reference proteome</keyword>
<name>A0ABS3WDV3_9BACL</name>
<proteinExistence type="predicted"/>
<reference evidence="1 2" key="1">
    <citation type="submission" date="2021-03" db="EMBL/GenBank/DDBJ databases">
        <title>Paenibacillus artemisicola MWE-103 whole genome sequence.</title>
        <authorList>
            <person name="Ham Y.J."/>
        </authorList>
    </citation>
    <scope>NUCLEOTIDE SEQUENCE [LARGE SCALE GENOMIC DNA]</scope>
    <source>
        <strain evidence="1 2">MWE-103</strain>
    </source>
</reference>
<protein>
    <submittedName>
        <fullName evidence="1">Uncharacterized protein</fullName>
    </submittedName>
</protein>
<organism evidence="1 2">
    <name type="scientific">Paenibacillus artemisiicola</name>
    <dbReference type="NCBI Taxonomy" id="1172618"/>
    <lineage>
        <taxon>Bacteria</taxon>
        <taxon>Bacillati</taxon>
        <taxon>Bacillota</taxon>
        <taxon>Bacilli</taxon>
        <taxon>Bacillales</taxon>
        <taxon>Paenibacillaceae</taxon>
        <taxon>Paenibacillus</taxon>
    </lineage>
</organism>
<comment type="caution">
    <text evidence="1">The sequence shown here is derived from an EMBL/GenBank/DDBJ whole genome shotgun (WGS) entry which is preliminary data.</text>
</comment>
<evidence type="ECO:0000313" key="2">
    <source>
        <dbReference type="Proteomes" id="UP000670947"/>
    </source>
</evidence>
<dbReference type="EMBL" id="JAGGDJ010000019">
    <property type="protein sequence ID" value="MBO7746499.1"/>
    <property type="molecule type" value="Genomic_DNA"/>
</dbReference>
<dbReference type="Proteomes" id="UP000670947">
    <property type="component" value="Unassembled WGS sequence"/>
</dbReference>
<dbReference type="RefSeq" id="WP_208849272.1">
    <property type="nucleotide sequence ID" value="NZ_JAGGDJ010000019.1"/>
</dbReference>
<accession>A0ABS3WDV3</accession>